<dbReference type="PANTHER" id="PTHR33167:SF26">
    <property type="entry name" value="EXPRESSED PROTEIN"/>
    <property type="match status" value="1"/>
</dbReference>
<reference evidence="2" key="1">
    <citation type="submission" date="2015-04" db="UniProtKB">
        <authorList>
            <consortium name="EnsemblPlants"/>
        </authorList>
    </citation>
    <scope>IDENTIFICATION</scope>
</reference>
<organism evidence="2">
    <name type="scientific">Oryza punctata</name>
    <name type="common">Red rice</name>
    <dbReference type="NCBI Taxonomy" id="4537"/>
    <lineage>
        <taxon>Eukaryota</taxon>
        <taxon>Viridiplantae</taxon>
        <taxon>Streptophyta</taxon>
        <taxon>Embryophyta</taxon>
        <taxon>Tracheophyta</taxon>
        <taxon>Spermatophyta</taxon>
        <taxon>Magnoliopsida</taxon>
        <taxon>Liliopsida</taxon>
        <taxon>Poales</taxon>
        <taxon>Poaceae</taxon>
        <taxon>BOP clade</taxon>
        <taxon>Oryzoideae</taxon>
        <taxon>Oryzeae</taxon>
        <taxon>Oryzinae</taxon>
        <taxon>Oryza</taxon>
    </lineage>
</organism>
<reference evidence="2" key="2">
    <citation type="submission" date="2018-05" db="EMBL/GenBank/DDBJ databases">
        <title>OpunRS2 (Oryza punctata Reference Sequence Version 2).</title>
        <authorList>
            <person name="Zhang J."/>
            <person name="Kudrna D."/>
            <person name="Lee S."/>
            <person name="Talag J."/>
            <person name="Welchert J."/>
            <person name="Wing R.A."/>
        </authorList>
    </citation>
    <scope>NUCLEOTIDE SEQUENCE [LARGE SCALE GENOMIC DNA]</scope>
</reference>
<evidence type="ECO:0000313" key="2">
    <source>
        <dbReference type="EnsemblPlants" id="OPUNC12G11980.1"/>
    </source>
</evidence>
<feature type="compositionally biased region" description="Low complexity" evidence="1">
    <location>
        <begin position="100"/>
        <end position="113"/>
    </location>
</feature>
<accession>A0A0E0MMT9</accession>
<protein>
    <submittedName>
        <fullName evidence="2">Uncharacterized protein</fullName>
    </submittedName>
</protein>
<dbReference type="STRING" id="4537.A0A0E0MMT9"/>
<evidence type="ECO:0000313" key="3">
    <source>
        <dbReference type="Proteomes" id="UP000026962"/>
    </source>
</evidence>
<dbReference type="EnsemblPlants" id="OPUNC12G11980.1">
    <property type="protein sequence ID" value="OPUNC12G11980.1"/>
    <property type="gene ID" value="OPUNC12G11980"/>
</dbReference>
<proteinExistence type="predicted"/>
<dbReference type="OMA" id="TTRDDFT"/>
<evidence type="ECO:0000256" key="1">
    <source>
        <dbReference type="SAM" id="MobiDB-lite"/>
    </source>
</evidence>
<name>A0A0E0MMT9_ORYPU</name>
<dbReference type="Gramene" id="OPUNC12G11980.1">
    <property type="protein sequence ID" value="OPUNC12G11980.1"/>
    <property type="gene ID" value="OPUNC12G11980"/>
</dbReference>
<dbReference type="HOGENOM" id="CLU_080285_3_1_1"/>
<feature type="region of interest" description="Disordered" evidence="1">
    <location>
        <begin position="89"/>
        <end position="121"/>
    </location>
</feature>
<dbReference type="AlphaFoldDB" id="A0A0E0MMT9"/>
<dbReference type="Proteomes" id="UP000026962">
    <property type="component" value="Chromosome 12"/>
</dbReference>
<dbReference type="eggNOG" id="ENOG502SSR6">
    <property type="taxonomic scope" value="Eukaryota"/>
</dbReference>
<sequence length="156" mass="18236">MEKEHIKMAILKQEQTFRQQVNELHRVYRVQKQLMIEMQSISTQAQAKADNRTKPRLEMDHQQWYRNSGEKKEAPEFVEDFDLELTLATGAGRKQEKQSNSDSGATVSSSTSAELESERRFPESNVALRFQNESKRHDDQLMQSPWLYQCLSLKMA</sequence>
<keyword evidence="3" id="KW-1185">Reference proteome</keyword>
<dbReference type="PANTHER" id="PTHR33167">
    <property type="entry name" value="TRANSCRIPTION FACTOR, PUTATIVE (DUF863)-RELATED"/>
    <property type="match status" value="1"/>
</dbReference>